<organism evidence="2 3">
    <name type="scientific">Fusarium duplospermum</name>
    <dbReference type="NCBI Taxonomy" id="1325734"/>
    <lineage>
        <taxon>Eukaryota</taxon>
        <taxon>Fungi</taxon>
        <taxon>Dikarya</taxon>
        <taxon>Ascomycota</taxon>
        <taxon>Pezizomycotina</taxon>
        <taxon>Sordariomycetes</taxon>
        <taxon>Hypocreomycetidae</taxon>
        <taxon>Hypocreales</taxon>
        <taxon>Nectriaceae</taxon>
        <taxon>Fusarium</taxon>
        <taxon>Fusarium solani species complex</taxon>
    </lineage>
</organism>
<sequence length="973" mass="109864">MAKEKPIRPQLLPPVGQPLEFYPEDAILPPSNVREFRTFESKRNAQFEERWEGPRKKMFAKVHKNPEKMDKLYGDFDLERSKDWVKFANKTREIKDKYVALFAKQLKADELEAKDYQIPHKGRWITFPLCGPGDAEGDRVNGDPVTIAWTSANTTHTARYYKLTCWFGTLEYQPSPITDPTDPRPDPTKPPPNPPSLKDLLKVEPLDDDLDYDPDKESVTEPRQPAAGSGALPTEPAETVTTTPSAETPQPDASSMRRWEPVVQLNVFGETALFIAAEFIEKRYQGAPHLRHLHLRDKFPPGTRWGYLRLDQAFHYGQNFDPPTYRYLVYHPFMRPRDIPQRSFADNIILTTALSIAEAASNSGNAYVAGGGAAIGGIVKLIGTCHLDPLRQFGPLDSEEMLYDVSKEIETRRKAWNPEPTLLQQTEQVLQISAQLATIDPNKAPTLETGPPEPSGGKQSGTEPEVTLRSPPEPEGEKTNFLVGAEELLSHAIDEMIEGVAVPTQDGNVPPVTYLDRYPNPVDRLRSRTFFIIPNKLDNEVLKNALDRLIRNYWRKLGARLVLSPATKLLEYHVPSSFDENYALFNWSSTTNGESIWKVEELSAFLSPSQNVSFLPSMDVIDRLFRPSDWPFERKDEPPNAPLLYVHLTIFSDASVLVISCPHVLADQFGVANIVKAWLKVAKGEAPPDMLGYRDDVLPPGHPIFDFIDKESRKGMMRARGKRDQTAVMAGIVLDLVKARKEESPVVFIPLQLVERLRERTSKALAEKDESTPDISNGDMLTAIFTKMTRQDRSEYALNLSQTVNLRGRVPGLWDDDGDRFIHNALHYATANFKISASTPLHEIALHNRKAINKASERSEIEVGLAALRDVSKRRQVMLICEPFEKLYSVSNWCGAWKGIHFSATEKEPQVKGEHDWDMLVLGQSRLAKSPGRYRVSIMCKTKEGFWCDFAAPVKIIARIKEHLAKDPLLEKL</sequence>
<dbReference type="Proteomes" id="UP000288168">
    <property type="component" value="Unassembled WGS sequence"/>
</dbReference>
<gene>
    <name evidence="2" type="ORF">CEP54_013486</name>
</gene>
<feature type="region of interest" description="Disordered" evidence="1">
    <location>
        <begin position="440"/>
        <end position="478"/>
    </location>
</feature>
<feature type="region of interest" description="Disordered" evidence="1">
    <location>
        <begin position="175"/>
        <end position="256"/>
    </location>
</feature>
<proteinExistence type="predicted"/>
<evidence type="ECO:0000313" key="3">
    <source>
        <dbReference type="Proteomes" id="UP000288168"/>
    </source>
</evidence>
<dbReference type="OrthoDB" id="21502at2759"/>
<dbReference type="EMBL" id="NKCI01000221">
    <property type="protein sequence ID" value="RSL47243.1"/>
    <property type="molecule type" value="Genomic_DNA"/>
</dbReference>
<dbReference type="AlphaFoldDB" id="A0A428P2J7"/>
<accession>A0A428P2J7</accession>
<reference evidence="2 3" key="1">
    <citation type="submission" date="2017-06" db="EMBL/GenBank/DDBJ databases">
        <title>Comparative genomic analysis of Ambrosia Fusariam Clade fungi.</title>
        <authorList>
            <person name="Stajich J.E."/>
            <person name="Carrillo J."/>
            <person name="Kijimoto T."/>
            <person name="Eskalen A."/>
            <person name="O'Donnell K."/>
            <person name="Kasson M."/>
        </authorList>
    </citation>
    <scope>NUCLEOTIDE SEQUENCE [LARGE SCALE GENOMIC DNA]</scope>
    <source>
        <strain evidence="2 3">NRRL62584</strain>
    </source>
</reference>
<protein>
    <submittedName>
        <fullName evidence="2">Uncharacterized protein</fullName>
    </submittedName>
</protein>
<feature type="compositionally biased region" description="Low complexity" evidence="1">
    <location>
        <begin position="231"/>
        <end position="249"/>
    </location>
</feature>
<name>A0A428P2J7_9HYPO</name>
<evidence type="ECO:0000256" key="1">
    <source>
        <dbReference type="SAM" id="MobiDB-lite"/>
    </source>
</evidence>
<comment type="caution">
    <text evidence="2">The sequence shown here is derived from an EMBL/GenBank/DDBJ whole genome shotgun (WGS) entry which is preliminary data.</text>
</comment>
<dbReference type="InterPro" id="IPR023213">
    <property type="entry name" value="CAT-like_dom_sf"/>
</dbReference>
<dbReference type="Gene3D" id="3.30.559.10">
    <property type="entry name" value="Chloramphenicol acetyltransferase-like domain"/>
    <property type="match status" value="2"/>
</dbReference>
<evidence type="ECO:0000313" key="2">
    <source>
        <dbReference type="EMBL" id="RSL47243.1"/>
    </source>
</evidence>
<keyword evidence="3" id="KW-1185">Reference proteome</keyword>